<reference evidence="1 2" key="1">
    <citation type="journal article" date="2016" name="Nat. Commun.">
        <title>Thousands of microbial genomes shed light on interconnected biogeochemical processes in an aquifer system.</title>
        <authorList>
            <person name="Anantharaman K."/>
            <person name="Brown C.T."/>
            <person name="Hug L.A."/>
            <person name="Sharon I."/>
            <person name="Castelle C.J."/>
            <person name="Probst A.J."/>
            <person name="Thomas B.C."/>
            <person name="Singh A."/>
            <person name="Wilkins M.J."/>
            <person name="Karaoz U."/>
            <person name="Brodie E.L."/>
            <person name="Williams K.H."/>
            <person name="Hubbard S.S."/>
            <person name="Banfield J.F."/>
        </authorList>
    </citation>
    <scope>NUCLEOTIDE SEQUENCE [LARGE SCALE GENOMIC DNA]</scope>
</reference>
<dbReference type="AlphaFoldDB" id="A0A1G2MQ08"/>
<proteinExistence type="predicted"/>
<organism evidence="1 2">
    <name type="scientific">Candidatus Taylorbacteria bacterium RIFCSPHIGHO2_02_FULL_43_32b</name>
    <dbReference type="NCBI Taxonomy" id="1802306"/>
    <lineage>
        <taxon>Bacteria</taxon>
        <taxon>Candidatus Tayloriibacteriota</taxon>
    </lineage>
</organism>
<protein>
    <submittedName>
        <fullName evidence="1">Uncharacterized protein</fullName>
    </submittedName>
</protein>
<accession>A0A1G2MQ08</accession>
<gene>
    <name evidence="1" type="ORF">A3C72_01210</name>
</gene>
<dbReference type="Proteomes" id="UP000177130">
    <property type="component" value="Unassembled WGS sequence"/>
</dbReference>
<sequence>MGCGGRCGYLLLKALTKIFRDVIILVGISRVLAEKVIFCQRNVAKSKNKKCGTFMKSLKHILALLDAEERRRAKFEKKHPDVAAYIRLEQNLRNLLTGAKLPFDILNGQVVVIPARRKITNTMIKQLIDSHDKFTANHPTPHPTIDKIVYAFRIYDEEMENLRGL</sequence>
<name>A0A1G2MQ08_9BACT</name>
<evidence type="ECO:0000313" key="2">
    <source>
        <dbReference type="Proteomes" id="UP000177130"/>
    </source>
</evidence>
<evidence type="ECO:0000313" key="1">
    <source>
        <dbReference type="EMBL" id="OHA25081.1"/>
    </source>
</evidence>
<comment type="caution">
    <text evidence="1">The sequence shown here is derived from an EMBL/GenBank/DDBJ whole genome shotgun (WGS) entry which is preliminary data.</text>
</comment>
<dbReference type="EMBL" id="MHRK01000001">
    <property type="protein sequence ID" value="OHA25081.1"/>
    <property type="molecule type" value="Genomic_DNA"/>
</dbReference>